<dbReference type="PANTHER" id="PTHR11472">
    <property type="entry name" value="DNA REPAIR DEAD HELICASE RAD3/XP-D SUBFAMILY MEMBER"/>
    <property type="match status" value="1"/>
</dbReference>
<evidence type="ECO:0000256" key="4">
    <source>
        <dbReference type="ARBA" id="ARBA00022801"/>
    </source>
</evidence>
<dbReference type="GO" id="GO:0009432">
    <property type="term" value="P:SOS response"/>
    <property type="evidence" value="ECO:0007669"/>
    <property type="project" value="TreeGrafter"/>
</dbReference>
<sequence length="717" mass="79989">MKPEDQLLIQKAYREFLEGRQVKPRGGQKQMIADIAKSFAAIAEDEEGRRKGNNHLIAIEAGTGTGKTLAYLLATLPLAQAREKRLILSTATIALQEQLLLRDLPDLKKLTSLDFNFALAKGRGRYLCTAQLSKAAASLRAAEPESEKATLSLFEQELLAQPQAKDEEVLTRLLEDFAGGRWDGDRDSLQEAVPQDLWNRLTTDHQRCTNRRCPHFAAACPFYNARRELEQADVIVANHDLVLADLALGGGAILPAPEQSYYVFDEAHHLPDKALNHFAASFRFNASLKWLQLLKKSQPDLLRALAASPSATSQLNQILVPVDELVRDLGVLYSQLLDGTPFKDSYNPSQPVFRWPQGKLPEEVRQFAGQLLIYFSTLCRLLENLVNQLKEAQDPEKGSSLDAEIAAEWQPLLALLHSRALAAHQLWSLCAEPDQEGRPPHARWLTQHRLSEGDEDLELAASPVTAAGDLAYRLWSRCFGSALTSATLTALGKFDRLKQRTGLAEATPCHSYPSPFDYQRLGILEVPKQACDPSQQQAHTDAILDYLETELQHPQAAALVLFSSRRQMNEVYDGLPTQLKRVTLTQDQLSKNRLIEKHRVRIDEKKPSIIFGLASLAEGIDLPGKYLTHVIIARLPFSTPDDPVDATLAEWIESTGGNPFMQITVPDASVRLVQACGRLIRQEDDQGKVTLLDRRILTKRYGSQLLNSLPPFKRQLS</sequence>
<dbReference type="InterPro" id="IPR010614">
    <property type="entry name" value="RAD3-like_helicase_DEAD"/>
</dbReference>
<protein>
    <recommendedName>
        <fullName evidence="11">ATP-dependent DNA helicase DinG</fullName>
        <ecNumber evidence="11">5.6.2.3</ecNumber>
    </recommendedName>
    <alternativeName>
        <fullName evidence="11">DNA 5'-3' helicase DinG</fullName>
    </alternativeName>
</protein>
<dbReference type="SUPFAM" id="SSF52540">
    <property type="entry name" value="P-loop containing nucleoside triphosphate hydrolases"/>
    <property type="match status" value="1"/>
</dbReference>
<evidence type="ECO:0000256" key="8">
    <source>
        <dbReference type="ARBA" id="ARBA00023014"/>
    </source>
</evidence>
<evidence type="ECO:0000313" key="13">
    <source>
        <dbReference type="EMBL" id="SFB82513.1"/>
    </source>
</evidence>
<evidence type="ECO:0000256" key="7">
    <source>
        <dbReference type="ARBA" id="ARBA00023004"/>
    </source>
</evidence>
<dbReference type="GO" id="GO:0043139">
    <property type="term" value="F:5'-3' DNA helicase activity"/>
    <property type="evidence" value="ECO:0007669"/>
    <property type="project" value="UniProtKB-UniRule"/>
</dbReference>
<evidence type="ECO:0000256" key="6">
    <source>
        <dbReference type="ARBA" id="ARBA00022840"/>
    </source>
</evidence>
<dbReference type="Pfam" id="PF06733">
    <property type="entry name" value="DEAD_2"/>
    <property type="match status" value="1"/>
</dbReference>
<feature type="binding site" evidence="11">
    <location>
        <position position="213"/>
    </location>
    <ligand>
        <name>[4Fe-4S] cluster</name>
        <dbReference type="ChEBI" id="CHEBI:49883"/>
    </ligand>
</feature>
<accession>A0A1I1EC51</accession>
<evidence type="ECO:0000256" key="11">
    <source>
        <dbReference type="HAMAP-Rule" id="MF_02205"/>
    </source>
</evidence>
<comment type="function">
    <text evidence="11">DNA-dependent ATPase and 5'-3' DNA helicase. Unwinds D-loops, R-loops, forked DNA and G-quadruplex DNA.</text>
</comment>
<dbReference type="GO" id="GO:0016887">
    <property type="term" value="F:ATP hydrolysis activity"/>
    <property type="evidence" value="ECO:0007669"/>
    <property type="project" value="RHEA"/>
</dbReference>
<organism evidence="13 14">
    <name type="scientific">Marinospirillum celere</name>
    <dbReference type="NCBI Taxonomy" id="1122252"/>
    <lineage>
        <taxon>Bacteria</taxon>
        <taxon>Pseudomonadati</taxon>
        <taxon>Pseudomonadota</taxon>
        <taxon>Gammaproteobacteria</taxon>
        <taxon>Oceanospirillales</taxon>
        <taxon>Oceanospirillaceae</taxon>
        <taxon>Marinospirillum</taxon>
    </lineage>
</organism>
<keyword evidence="2 11" id="KW-0479">Metal-binding</keyword>
<keyword evidence="5 11" id="KW-0347">Helicase</keyword>
<evidence type="ECO:0000256" key="5">
    <source>
        <dbReference type="ARBA" id="ARBA00022806"/>
    </source>
</evidence>
<evidence type="ECO:0000256" key="10">
    <source>
        <dbReference type="ARBA" id="ARBA00023235"/>
    </source>
</evidence>
<keyword evidence="4 11" id="KW-0378">Hydrolase</keyword>
<reference evidence="13 14" key="1">
    <citation type="submission" date="2016-10" db="EMBL/GenBank/DDBJ databases">
        <authorList>
            <person name="de Groot N.N."/>
        </authorList>
    </citation>
    <scope>NUCLEOTIDE SEQUENCE [LARGE SCALE GENOMIC DNA]</scope>
    <source>
        <strain evidence="13 14">DSM 18438</strain>
    </source>
</reference>
<feature type="binding site" evidence="11">
    <location>
        <position position="128"/>
    </location>
    <ligand>
        <name>[4Fe-4S] cluster</name>
        <dbReference type="ChEBI" id="CHEBI:49883"/>
    </ligand>
</feature>
<evidence type="ECO:0000256" key="2">
    <source>
        <dbReference type="ARBA" id="ARBA00022723"/>
    </source>
</evidence>
<dbReference type="OrthoDB" id="9805194at2"/>
<dbReference type="GO" id="GO:0006281">
    <property type="term" value="P:DNA repair"/>
    <property type="evidence" value="ECO:0007669"/>
    <property type="project" value="TreeGrafter"/>
</dbReference>
<evidence type="ECO:0000256" key="3">
    <source>
        <dbReference type="ARBA" id="ARBA00022741"/>
    </source>
</evidence>
<comment type="similarity">
    <text evidence="11">Belongs to the helicase family. DinG subfamily. Type 1 sub-subfamily.</text>
</comment>
<feature type="binding site" evidence="11">
    <location>
        <position position="220"/>
    </location>
    <ligand>
        <name>[4Fe-4S] cluster</name>
        <dbReference type="ChEBI" id="CHEBI:49883"/>
    </ligand>
</feature>
<feature type="domain" description="Helicase ATP-binding" evidence="12">
    <location>
        <begin position="14"/>
        <end position="319"/>
    </location>
</feature>
<dbReference type="InterPro" id="IPR045028">
    <property type="entry name" value="DinG/Rad3-like"/>
</dbReference>
<dbReference type="RefSeq" id="WP_091958301.1">
    <property type="nucleotide sequence ID" value="NZ_FOLH01000001.1"/>
</dbReference>
<dbReference type="EC" id="5.6.2.3" evidence="11"/>
<dbReference type="InterPro" id="IPR027417">
    <property type="entry name" value="P-loop_NTPase"/>
</dbReference>
<dbReference type="InterPro" id="IPR006555">
    <property type="entry name" value="ATP-dep_Helicase_C"/>
</dbReference>
<dbReference type="GO" id="GO:0033677">
    <property type="term" value="F:DNA/RNA helicase activity"/>
    <property type="evidence" value="ECO:0007669"/>
    <property type="project" value="TreeGrafter"/>
</dbReference>
<dbReference type="Pfam" id="PF13307">
    <property type="entry name" value="Helicase_C_2"/>
    <property type="match status" value="1"/>
</dbReference>
<dbReference type="Proteomes" id="UP000199058">
    <property type="component" value="Unassembled WGS sequence"/>
</dbReference>
<keyword evidence="9 11" id="KW-0238">DNA-binding</keyword>
<dbReference type="STRING" id="1122252.SAMN05660443_0372"/>
<dbReference type="InterPro" id="IPR006935">
    <property type="entry name" value="Helicase/UvrB_N"/>
</dbReference>
<dbReference type="GO" id="GO:0046872">
    <property type="term" value="F:metal ion binding"/>
    <property type="evidence" value="ECO:0007669"/>
    <property type="project" value="UniProtKB-KW"/>
</dbReference>
<dbReference type="InterPro" id="IPR039000">
    <property type="entry name" value="DinG_proteobact"/>
</dbReference>
<dbReference type="EMBL" id="FOLH01000001">
    <property type="protein sequence ID" value="SFB82513.1"/>
    <property type="molecule type" value="Genomic_DNA"/>
</dbReference>
<evidence type="ECO:0000256" key="1">
    <source>
        <dbReference type="ARBA" id="ARBA00022485"/>
    </source>
</evidence>
<evidence type="ECO:0000256" key="9">
    <source>
        <dbReference type="ARBA" id="ARBA00023125"/>
    </source>
</evidence>
<keyword evidence="3 11" id="KW-0547">Nucleotide-binding</keyword>
<dbReference type="NCBIfam" id="NF008729">
    <property type="entry name" value="PRK11747.1"/>
    <property type="match status" value="1"/>
</dbReference>
<evidence type="ECO:0000259" key="12">
    <source>
        <dbReference type="PROSITE" id="PS51193"/>
    </source>
</evidence>
<keyword evidence="7 11" id="KW-0408">Iron</keyword>
<dbReference type="Pfam" id="PF04851">
    <property type="entry name" value="ResIII"/>
    <property type="match status" value="1"/>
</dbReference>
<proteinExistence type="inferred from homology"/>
<keyword evidence="1 11" id="KW-0004">4Fe-4S</keyword>
<comment type="cofactor">
    <cofactor evidence="11">
        <name>[4Fe-4S] cluster</name>
        <dbReference type="ChEBI" id="CHEBI:49883"/>
    </cofactor>
    <text evidence="11">Binds 1 [4Fe-4S] cluster.</text>
</comment>
<dbReference type="GO" id="GO:0003677">
    <property type="term" value="F:DNA binding"/>
    <property type="evidence" value="ECO:0007669"/>
    <property type="project" value="UniProtKB-UniRule"/>
</dbReference>
<gene>
    <name evidence="11" type="primary">dinG</name>
    <name evidence="13" type="ORF">SAMN05660443_0372</name>
</gene>
<dbReference type="InterPro" id="IPR014013">
    <property type="entry name" value="Helic_SF1/SF2_ATP-bd_DinG/Rad3"/>
</dbReference>
<feature type="binding site" evidence="11">
    <location>
        <position position="208"/>
    </location>
    <ligand>
        <name>[4Fe-4S] cluster</name>
        <dbReference type="ChEBI" id="CHEBI:49883"/>
    </ligand>
</feature>
<keyword evidence="6 11" id="KW-0067">ATP-binding</keyword>
<dbReference type="SMART" id="SM00491">
    <property type="entry name" value="HELICc2"/>
    <property type="match status" value="1"/>
</dbReference>
<keyword evidence="14" id="KW-1185">Reference proteome</keyword>
<keyword evidence="10 11" id="KW-0413">Isomerase</keyword>
<dbReference type="HAMAP" id="MF_02205">
    <property type="entry name" value="DinG_proteobact"/>
    <property type="match status" value="1"/>
</dbReference>
<name>A0A1I1EC51_9GAMM</name>
<evidence type="ECO:0000313" key="14">
    <source>
        <dbReference type="Proteomes" id="UP000199058"/>
    </source>
</evidence>
<dbReference type="PANTHER" id="PTHR11472:SF59">
    <property type="entry name" value="ATP-DEPENDENT DNA HELICASE DING"/>
    <property type="match status" value="1"/>
</dbReference>
<dbReference type="PROSITE" id="PS51193">
    <property type="entry name" value="HELICASE_ATP_BIND_2"/>
    <property type="match status" value="1"/>
</dbReference>
<dbReference type="GO" id="GO:0005524">
    <property type="term" value="F:ATP binding"/>
    <property type="evidence" value="ECO:0007669"/>
    <property type="project" value="UniProtKB-UniRule"/>
</dbReference>
<dbReference type="FunFam" id="3.40.50.300:FF:000437">
    <property type="entry name" value="ATP-dependent DNA helicase DinG"/>
    <property type="match status" value="1"/>
</dbReference>
<comment type="catalytic activity">
    <reaction evidence="11">
        <text>ATP + H2O = ADP + phosphate + H(+)</text>
        <dbReference type="Rhea" id="RHEA:13065"/>
        <dbReference type="ChEBI" id="CHEBI:15377"/>
        <dbReference type="ChEBI" id="CHEBI:15378"/>
        <dbReference type="ChEBI" id="CHEBI:30616"/>
        <dbReference type="ChEBI" id="CHEBI:43474"/>
        <dbReference type="ChEBI" id="CHEBI:456216"/>
        <dbReference type="EC" id="5.6.2.3"/>
    </reaction>
</comment>
<dbReference type="Gene3D" id="3.40.50.300">
    <property type="entry name" value="P-loop containing nucleotide triphosphate hydrolases"/>
    <property type="match status" value="2"/>
</dbReference>
<dbReference type="GO" id="GO:0051539">
    <property type="term" value="F:4 iron, 4 sulfur cluster binding"/>
    <property type="evidence" value="ECO:0007669"/>
    <property type="project" value="UniProtKB-UniRule"/>
</dbReference>
<keyword evidence="8 11" id="KW-0411">Iron-sulfur</keyword>
<dbReference type="AlphaFoldDB" id="A0A1I1EC51"/>